<dbReference type="OrthoDB" id="110174at2759"/>
<dbReference type="GeneID" id="101359684"/>
<dbReference type="PANTHER" id="PTHR21824:SF4">
    <property type="entry name" value="TRANSMEMBRANE PROTEIN 177"/>
    <property type="match status" value="1"/>
</dbReference>
<dbReference type="KEGG" id="tmu:101359684"/>
<dbReference type="InterPro" id="IPR026620">
    <property type="entry name" value="TMEM177"/>
</dbReference>
<keyword evidence="4" id="KW-1185">Reference proteome</keyword>
<comment type="function">
    <text evidence="1">Plays a role in the early steps of cytochrome c oxidase subunit II (MT-CO2/COX2) maturation and is required for the stabilization of COX20 and the newly synthesized MT-CO2/COX2 protein.</text>
</comment>
<evidence type="ECO:0000256" key="1">
    <source>
        <dbReference type="ARBA" id="ARBA00003998"/>
    </source>
</evidence>
<name>A0A2Y9E9Q5_TRIMA</name>
<protein>
    <recommendedName>
        <fullName evidence="3">Transmembrane protein 177</fullName>
    </recommendedName>
</protein>
<dbReference type="GO" id="GO:0016020">
    <property type="term" value="C:membrane"/>
    <property type="evidence" value="ECO:0007669"/>
    <property type="project" value="TreeGrafter"/>
</dbReference>
<dbReference type="RefSeq" id="XP_004389741.1">
    <property type="nucleotide sequence ID" value="XM_004389684.2"/>
</dbReference>
<organism evidence="4 5">
    <name type="scientific">Trichechus manatus latirostris</name>
    <name type="common">Florida manatee</name>
    <dbReference type="NCBI Taxonomy" id="127582"/>
    <lineage>
        <taxon>Eukaryota</taxon>
        <taxon>Metazoa</taxon>
        <taxon>Chordata</taxon>
        <taxon>Craniata</taxon>
        <taxon>Vertebrata</taxon>
        <taxon>Euteleostomi</taxon>
        <taxon>Mammalia</taxon>
        <taxon>Eutheria</taxon>
        <taxon>Afrotheria</taxon>
        <taxon>Sirenia</taxon>
        <taxon>Trichechidae</taxon>
        <taxon>Trichechus</taxon>
    </lineage>
</organism>
<dbReference type="CTD" id="80775"/>
<dbReference type="Proteomes" id="UP000248480">
    <property type="component" value="Unplaced"/>
</dbReference>
<accession>A0A2Y9E9Q5</accession>
<dbReference type="PANTHER" id="PTHR21824">
    <property type="entry name" value="TRANSMEMBRANE PROTEIN 177"/>
    <property type="match status" value="1"/>
</dbReference>
<dbReference type="FunCoup" id="A0A2Y9E9Q5">
    <property type="interactions" value="399"/>
</dbReference>
<evidence type="ECO:0000256" key="2">
    <source>
        <dbReference type="ARBA" id="ARBA00005794"/>
    </source>
</evidence>
<gene>
    <name evidence="5" type="primary">TMEM177</name>
</gene>
<comment type="similarity">
    <text evidence="2">Belongs to the TMEM177 family.</text>
</comment>
<evidence type="ECO:0000256" key="3">
    <source>
        <dbReference type="ARBA" id="ARBA00014595"/>
    </source>
</evidence>
<evidence type="ECO:0000313" key="4">
    <source>
        <dbReference type="Proteomes" id="UP000248480"/>
    </source>
</evidence>
<sequence length="311" mass="33829">MAGPLWRAAAFIQRHRTGLLVSSCTGLFGAQVSYHLFPDPVVQWLYQYWPQGQPAPLSLELQSLFQEVLQDMGVPSGRHYKAFTTFTFQPVSAGFPRLPAGAVVGIPAIFLGGTVTDTDQSVVVHGQRVEWQSPAGARLRDALTLSRDAHKFALAREVVYLESSAAALQALPAPACLAGTWVLGVGAKQALGLYGGPMNLRAAFNLVAAVAGFVAYAFSTDSLTHALEAWLDHRTASLSVAYARGGVEFYEKVLSGNLALRSLLGRRGEKLYTPSGNVVPRHWFRIKHLPYTARRDSVLQMWRLALNPGQS</sequence>
<evidence type="ECO:0000313" key="5">
    <source>
        <dbReference type="RefSeq" id="XP_004389741.1"/>
    </source>
</evidence>
<reference evidence="5" key="1">
    <citation type="submission" date="2025-08" db="UniProtKB">
        <authorList>
            <consortium name="RefSeq"/>
        </authorList>
    </citation>
    <scope>IDENTIFICATION</scope>
</reference>
<dbReference type="AlphaFoldDB" id="A0A2Y9E9Q5"/>
<dbReference type="InParanoid" id="A0A2Y9E9Q5"/>
<keyword evidence="5" id="KW-0812">Transmembrane</keyword>
<proteinExistence type="inferred from homology"/>
<keyword evidence="5" id="KW-0472">Membrane</keyword>
<dbReference type="STRING" id="127582.A0A2Y9E9Q5"/>